<protein>
    <submittedName>
        <fullName evidence="6">Transcriptional regulator</fullName>
    </submittedName>
</protein>
<evidence type="ECO:0000313" key="6">
    <source>
        <dbReference type="EMBL" id="GHC84384.1"/>
    </source>
</evidence>
<dbReference type="InterPro" id="IPR005119">
    <property type="entry name" value="LysR_subst-bd"/>
</dbReference>
<dbReference type="InterPro" id="IPR036388">
    <property type="entry name" value="WH-like_DNA-bd_sf"/>
</dbReference>
<dbReference type="PANTHER" id="PTHR30118:SF15">
    <property type="entry name" value="TRANSCRIPTIONAL REGULATORY PROTEIN"/>
    <property type="match status" value="1"/>
</dbReference>
<evidence type="ECO:0000259" key="5">
    <source>
        <dbReference type="PROSITE" id="PS50931"/>
    </source>
</evidence>
<name>A0ABQ3G2B8_9BURK</name>
<proteinExistence type="inferred from homology"/>
<comment type="similarity">
    <text evidence="1">Belongs to the LysR transcriptional regulatory family.</text>
</comment>
<dbReference type="PRINTS" id="PR00039">
    <property type="entry name" value="HTHLYSR"/>
</dbReference>
<gene>
    <name evidence="6" type="ORF">GCM10007320_28750</name>
</gene>
<evidence type="ECO:0000256" key="1">
    <source>
        <dbReference type="ARBA" id="ARBA00009437"/>
    </source>
</evidence>
<dbReference type="CDD" id="cd08459">
    <property type="entry name" value="PBP2_DntR_NahR_LinR_like"/>
    <property type="match status" value="1"/>
</dbReference>
<feature type="domain" description="HTH lysR-type" evidence="5">
    <location>
        <begin position="7"/>
        <end position="64"/>
    </location>
</feature>
<keyword evidence="3" id="KW-0238">DNA-binding</keyword>
<evidence type="ECO:0000313" key="7">
    <source>
        <dbReference type="Proteomes" id="UP000626210"/>
    </source>
</evidence>
<dbReference type="InterPro" id="IPR036390">
    <property type="entry name" value="WH_DNA-bd_sf"/>
</dbReference>
<sequence>MSDLPLLDGKQLQLIELLHSTGSVTRTAEMLGQTQPTVSIWLARLREQLGDPLFVRTAQGMLPTPRVDALIDTVRSVLAGLRSISASPHVFDPATVQRSFRIFMTDASHITLLPRLFSHVRALAPGVTLEAVGIHGGMAAELESGAADLALGFIPELEAGFYQQTFYDQDWVCLAHSSHPRIRPKSFGLADYTREAHAGIVYGTGAQLLESTVKRLEIERRVVLRIPGFLGLPAILSTTDLIATLPRHIGETLAKLGGLRVLPCPVPIPSFSVRQHWHSRYHQDPGNRWLRSICAELFLRAARPARGAAARR</sequence>
<dbReference type="EMBL" id="BMYK01000007">
    <property type="protein sequence ID" value="GHC84384.1"/>
    <property type="molecule type" value="Genomic_DNA"/>
</dbReference>
<evidence type="ECO:0000256" key="4">
    <source>
        <dbReference type="ARBA" id="ARBA00023163"/>
    </source>
</evidence>
<evidence type="ECO:0000256" key="2">
    <source>
        <dbReference type="ARBA" id="ARBA00023015"/>
    </source>
</evidence>
<dbReference type="Gene3D" id="3.40.190.10">
    <property type="entry name" value="Periplasmic binding protein-like II"/>
    <property type="match status" value="2"/>
</dbReference>
<dbReference type="Proteomes" id="UP000626210">
    <property type="component" value="Unassembled WGS sequence"/>
</dbReference>
<dbReference type="InterPro" id="IPR050389">
    <property type="entry name" value="LysR-type_TF"/>
</dbReference>
<organism evidence="6 7">
    <name type="scientific">Pseudorhodoferax aquiterrae</name>
    <dbReference type="NCBI Taxonomy" id="747304"/>
    <lineage>
        <taxon>Bacteria</taxon>
        <taxon>Pseudomonadati</taxon>
        <taxon>Pseudomonadota</taxon>
        <taxon>Betaproteobacteria</taxon>
        <taxon>Burkholderiales</taxon>
        <taxon>Comamonadaceae</taxon>
    </lineage>
</organism>
<reference evidence="7" key="1">
    <citation type="journal article" date="2019" name="Int. J. Syst. Evol. Microbiol.">
        <title>The Global Catalogue of Microorganisms (GCM) 10K type strain sequencing project: providing services to taxonomists for standard genome sequencing and annotation.</title>
        <authorList>
            <consortium name="The Broad Institute Genomics Platform"/>
            <consortium name="The Broad Institute Genome Sequencing Center for Infectious Disease"/>
            <person name="Wu L."/>
            <person name="Ma J."/>
        </authorList>
    </citation>
    <scope>NUCLEOTIDE SEQUENCE [LARGE SCALE GENOMIC DNA]</scope>
    <source>
        <strain evidence="7">KCTC 23314</strain>
    </source>
</reference>
<keyword evidence="7" id="KW-1185">Reference proteome</keyword>
<evidence type="ECO:0000256" key="3">
    <source>
        <dbReference type="ARBA" id="ARBA00023125"/>
    </source>
</evidence>
<dbReference type="Pfam" id="PF00126">
    <property type="entry name" value="HTH_1"/>
    <property type="match status" value="1"/>
</dbReference>
<keyword evidence="2" id="KW-0805">Transcription regulation</keyword>
<dbReference type="SUPFAM" id="SSF46785">
    <property type="entry name" value="Winged helix' DNA-binding domain"/>
    <property type="match status" value="1"/>
</dbReference>
<dbReference type="PANTHER" id="PTHR30118">
    <property type="entry name" value="HTH-TYPE TRANSCRIPTIONAL REGULATOR LEUO-RELATED"/>
    <property type="match status" value="1"/>
</dbReference>
<dbReference type="InterPro" id="IPR000847">
    <property type="entry name" value="LysR_HTH_N"/>
</dbReference>
<dbReference type="Gene3D" id="1.10.10.10">
    <property type="entry name" value="Winged helix-like DNA-binding domain superfamily/Winged helix DNA-binding domain"/>
    <property type="match status" value="1"/>
</dbReference>
<dbReference type="PROSITE" id="PS50931">
    <property type="entry name" value="HTH_LYSR"/>
    <property type="match status" value="1"/>
</dbReference>
<accession>A0ABQ3G2B8</accession>
<dbReference type="SUPFAM" id="SSF53850">
    <property type="entry name" value="Periplasmic binding protein-like II"/>
    <property type="match status" value="1"/>
</dbReference>
<comment type="caution">
    <text evidence="6">The sequence shown here is derived from an EMBL/GenBank/DDBJ whole genome shotgun (WGS) entry which is preliminary data.</text>
</comment>
<dbReference type="Pfam" id="PF03466">
    <property type="entry name" value="LysR_substrate"/>
    <property type="match status" value="1"/>
</dbReference>
<keyword evidence="4" id="KW-0804">Transcription</keyword>